<dbReference type="PANTHER" id="PTHR47966">
    <property type="entry name" value="BETA-SITE APP-CLEAVING ENZYME, ISOFORM A-RELATED"/>
    <property type="match status" value="1"/>
</dbReference>
<organism evidence="5 6">
    <name type="scientific">Apiospora saccharicola</name>
    <dbReference type="NCBI Taxonomy" id="335842"/>
    <lineage>
        <taxon>Eukaryota</taxon>
        <taxon>Fungi</taxon>
        <taxon>Dikarya</taxon>
        <taxon>Ascomycota</taxon>
        <taxon>Pezizomycotina</taxon>
        <taxon>Sordariomycetes</taxon>
        <taxon>Xylariomycetidae</taxon>
        <taxon>Amphisphaeriales</taxon>
        <taxon>Apiosporaceae</taxon>
        <taxon>Apiospora</taxon>
    </lineage>
</organism>
<comment type="similarity">
    <text evidence="1">Belongs to the peptidase A1 family.</text>
</comment>
<dbReference type="Proteomes" id="UP001446871">
    <property type="component" value="Unassembled WGS sequence"/>
</dbReference>
<reference evidence="5 6" key="1">
    <citation type="submission" date="2023-01" db="EMBL/GenBank/DDBJ databases">
        <title>Analysis of 21 Apiospora genomes using comparative genomics revels a genus with tremendous synthesis potential of carbohydrate active enzymes and secondary metabolites.</title>
        <authorList>
            <person name="Sorensen T."/>
        </authorList>
    </citation>
    <scope>NUCLEOTIDE SEQUENCE [LARGE SCALE GENOMIC DNA]</scope>
    <source>
        <strain evidence="5 6">CBS 83171</strain>
    </source>
</reference>
<feature type="chain" id="PRO_5047246719" evidence="3">
    <location>
        <begin position="19"/>
        <end position="374"/>
    </location>
</feature>
<name>A0ABR1UF01_9PEZI</name>
<dbReference type="Gene3D" id="2.40.70.10">
    <property type="entry name" value="Acid Proteases"/>
    <property type="match status" value="2"/>
</dbReference>
<dbReference type="Pfam" id="PF00026">
    <property type="entry name" value="Asp"/>
    <property type="match status" value="1"/>
</dbReference>
<comment type="caution">
    <text evidence="5">The sequence shown here is derived from an EMBL/GenBank/DDBJ whole genome shotgun (WGS) entry which is preliminary data.</text>
</comment>
<accession>A0ABR1UF01</accession>
<keyword evidence="3" id="KW-0732">Signal</keyword>
<feature type="region of interest" description="Disordered" evidence="2">
    <location>
        <begin position="146"/>
        <end position="184"/>
    </location>
</feature>
<dbReference type="EMBL" id="JAQQWM010000007">
    <property type="protein sequence ID" value="KAK8057465.1"/>
    <property type="molecule type" value="Genomic_DNA"/>
</dbReference>
<evidence type="ECO:0000259" key="4">
    <source>
        <dbReference type="PROSITE" id="PS51767"/>
    </source>
</evidence>
<evidence type="ECO:0000256" key="3">
    <source>
        <dbReference type="SAM" id="SignalP"/>
    </source>
</evidence>
<dbReference type="PROSITE" id="PS51767">
    <property type="entry name" value="PEPTIDASE_A1"/>
    <property type="match status" value="1"/>
</dbReference>
<sequence length="374" mass="41724">MRLLILTLASSILGFSLAKRRDELQQVLLSRPERALLTVELRELVGNPIGIVALAAVGTPPQPFRLLVDLLEGPFFLPGAGIEDEEGGTRDDLNLYFANESTTYASGGHERLRREHGGVYFWGELTTDTFRIAGLDLSRQPFLHADRRRTTSRRSLPRDPAYGPATGHTGEEPVCHIHPERGGRGVGRAHLRRYRPRLHLEPLPLRPARGARRRRGDLVGPAAVAQLTWANGSEDPLHQDFPAGATAVLTTEWFAAVPRAFRWRWARDVAVGCAIMHMHCEVDCARRAGMPDTVVGLGEHEFRVAARQYARPIIRARDGRELCLVSMVDAEQLRDPRGPLGGTNMVFGLSFLRAFYSVFDLDQREIRLTEKLAV</sequence>
<feature type="signal peptide" evidence="3">
    <location>
        <begin position="1"/>
        <end position="18"/>
    </location>
</feature>
<feature type="domain" description="Peptidase A1" evidence="4">
    <location>
        <begin position="51"/>
        <end position="369"/>
    </location>
</feature>
<keyword evidence="6" id="KW-1185">Reference proteome</keyword>
<evidence type="ECO:0000313" key="5">
    <source>
        <dbReference type="EMBL" id="KAK8057465.1"/>
    </source>
</evidence>
<gene>
    <name evidence="5" type="ORF">PG996_011402</name>
</gene>
<protein>
    <submittedName>
        <fullName evidence="5">Aspartic endopeptidase Pep2</fullName>
    </submittedName>
</protein>
<dbReference type="InterPro" id="IPR033121">
    <property type="entry name" value="PEPTIDASE_A1"/>
</dbReference>
<proteinExistence type="inferred from homology"/>
<evidence type="ECO:0000256" key="1">
    <source>
        <dbReference type="ARBA" id="ARBA00007447"/>
    </source>
</evidence>
<dbReference type="InterPro" id="IPR021109">
    <property type="entry name" value="Peptidase_aspartic_dom_sf"/>
</dbReference>
<evidence type="ECO:0000256" key="2">
    <source>
        <dbReference type="SAM" id="MobiDB-lite"/>
    </source>
</evidence>
<dbReference type="PANTHER" id="PTHR47966:SF51">
    <property type="entry name" value="BETA-SITE APP-CLEAVING ENZYME, ISOFORM A-RELATED"/>
    <property type="match status" value="1"/>
</dbReference>
<feature type="compositionally biased region" description="Basic and acidic residues" evidence="2">
    <location>
        <begin position="169"/>
        <end position="183"/>
    </location>
</feature>
<evidence type="ECO:0000313" key="6">
    <source>
        <dbReference type="Proteomes" id="UP001446871"/>
    </source>
</evidence>
<dbReference type="SUPFAM" id="SSF50630">
    <property type="entry name" value="Acid proteases"/>
    <property type="match status" value="2"/>
</dbReference>
<dbReference type="InterPro" id="IPR001461">
    <property type="entry name" value="Aspartic_peptidase_A1"/>
</dbReference>